<accession>A0ABN6EIM8</accession>
<evidence type="ECO:0000313" key="1">
    <source>
        <dbReference type="EMBL" id="BCS84995.1"/>
    </source>
</evidence>
<dbReference type="Proteomes" id="UP001319045">
    <property type="component" value="Chromosome"/>
</dbReference>
<evidence type="ECO:0000313" key="2">
    <source>
        <dbReference type="Proteomes" id="UP001319045"/>
    </source>
</evidence>
<gene>
    <name evidence="1" type="ORF">prwr041_08880</name>
</gene>
<name>A0ABN6EIM8_9BACT</name>
<organism evidence="1 2">
    <name type="scientific">Prevotella herbatica</name>
    <dbReference type="NCBI Taxonomy" id="2801997"/>
    <lineage>
        <taxon>Bacteria</taxon>
        <taxon>Pseudomonadati</taxon>
        <taxon>Bacteroidota</taxon>
        <taxon>Bacteroidia</taxon>
        <taxon>Bacteroidales</taxon>
        <taxon>Prevotellaceae</taxon>
        <taxon>Prevotella</taxon>
    </lineage>
</organism>
<sequence length="50" mass="6153">MGWRFNDETEKMELFGITFEPEKENVLTMEWKRFNDTTETFDRWNANVMS</sequence>
<dbReference type="EMBL" id="AP024484">
    <property type="protein sequence ID" value="BCS84995.1"/>
    <property type="molecule type" value="Genomic_DNA"/>
</dbReference>
<keyword evidence="2" id="KW-1185">Reference proteome</keyword>
<protein>
    <submittedName>
        <fullName evidence="1">Uncharacterized protein</fullName>
    </submittedName>
</protein>
<reference evidence="1 2" key="1">
    <citation type="journal article" date="2022" name="Int. J. Syst. Evol. Microbiol.">
        <title>Prevotella herbatica sp. nov., a plant polysaccharide-decomposing anaerobic bacterium isolated from a methanogenic reactor.</title>
        <authorList>
            <person name="Uek A."/>
            <person name="Tonouchi A."/>
            <person name="Kaku N."/>
            <person name="Ueki K."/>
        </authorList>
    </citation>
    <scope>NUCLEOTIDE SEQUENCE [LARGE SCALE GENOMIC DNA]</scope>
    <source>
        <strain evidence="1 2">WR041</strain>
    </source>
</reference>
<proteinExistence type="predicted"/>